<feature type="transmembrane region" description="Helical" evidence="5">
    <location>
        <begin position="66"/>
        <end position="89"/>
    </location>
</feature>
<evidence type="ECO:0000313" key="6">
    <source>
        <dbReference type="EMBL" id="VFP82996.1"/>
    </source>
</evidence>
<feature type="transmembrane region" description="Helical" evidence="5">
    <location>
        <begin position="101"/>
        <end position="121"/>
    </location>
</feature>
<dbReference type="PANTHER" id="PTHR36926:SF1">
    <property type="entry name" value="COLICIN V PRODUCTION PROTEIN"/>
    <property type="match status" value="1"/>
</dbReference>
<feature type="transmembrane region" description="Helical" evidence="5">
    <location>
        <begin position="6"/>
        <end position="25"/>
    </location>
</feature>
<dbReference type="Proteomes" id="UP000294368">
    <property type="component" value="Chromosome"/>
</dbReference>
<evidence type="ECO:0000256" key="3">
    <source>
        <dbReference type="ARBA" id="ARBA00022989"/>
    </source>
</evidence>
<evidence type="ECO:0000256" key="5">
    <source>
        <dbReference type="SAM" id="Phobius"/>
    </source>
</evidence>
<dbReference type="InterPro" id="IPR003825">
    <property type="entry name" value="Colicin-V_CvpA"/>
</dbReference>
<gene>
    <name evidence="6" type="primary">cvpA</name>
    <name evidence="6" type="ORF">ERCIKOCA2762_238</name>
</gene>
<sequence length="163" mass="17999">MIWIDYLIIAIISFSILVSLTRGLIKEVLSLITWGTGCFISNYYYGYLASFLAAQGLDNTFVCNGTSIILLFISILLIGVAITSMMETLVVKTGLKGTDQVLGMCFGGLRGICVVAAMLFFCDTFTDVTTLPDLHKSQLAPRFSYLITWIQDYLKSTSNFLSL</sequence>
<dbReference type="OrthoDB" id="9810601at2"/>
<dbReference type="InterPro" id="IPR052719">
    <property type="entry name" value="CvpA-like"/>
</dbReference>
<evidence type="ECO:0000256" key="4">
    <source>
        <dbReference type="ARBA" id="ARBA00023136"/>
    </source>
</evidence>
<dbReference type="GO" id="GO:0016020">
    <property type="term" value="C:membrane"/>
    <property type="evidence" value="ECO:0007669"/>
    <property type="project" value="UniProtKB-SubCell"/>
</dbReference>
<keyword evidence="2 5" id="KW-0812">Transmembrane</keyword>
<protein>
    <submittedName>
        <fullName evidence="6">Colicin V production protein</fullName>
    </submittedName>
</protein>
<comment type="subcellular location">
    <subcellularLocation>
        <location evidence="1">Membrane</location>
        <topology evidence="1">Multi-pass membrane protein</topology>
    </subcellularLocation>
</comment>
<proteinExistence type="predicted"/>
<name>A0A451D9M7_9GAMM</name>
<evidence type="ECO:0000313" key="7">
    <source>
        <dbReference type="Proteomes" id="UP000294368"/>
    </source>
</evidence>
<reference evidence="6 7" key="1">
    <citation type="submission" date="2019-02" db="EMBL/GenBank/DDBJ databases">
        <authorList>
            <person name="Manzano-Marin A."/>
            <person name="Manzano-Marin A."/>
        </authorList>
    </citation>
    <scope>NUCLEOTIDE SEQUENCE [LARGE SCALE GENOMIC DNA]</scope>
    <source>
        <strain evidence="6 7">ErCikochiana</strain>
    </source>
</reference>
<evidence type="ECO:0000256" key="1">
    <source>
        <dbReference type="ARBA" id="ARBA00004141"/>
    </source>
</evidence>
<dbReference type="GO" id="GO:0009403">
    <property type="term" value="P:toxin biosynthetic process"/>
    <property type="evidence" value="ECO:0007669"/>
    <property type="project" value="InterPro"/>
</dbReference>
<evidence type="ECO:0000256" key="2">
    <source>
        <dbReference type="ARBA" id="ARBA00022692"/>
    </source>
</evidence>
<keyword evidence="3 5" id="KW-1133">Transmembrane helix</keyword>
<dbReference type="AlphaFoldDB" id="A0A451D9M7"/>
<dbReference type="PANTHER" id="PTHR36926">
    <property type="entry name" value="COLICIN V PRODUCTION PROTEIN"/>
    <property type="match status" value="1"/>
</dbReference>
<dbReference type="Pfam" id="PF02674">
    <property type="entry name" value="Colicin_V"/>
    <property type="match status" value="1"/>
</dbReference>
<organism evidence="6 7">
    <name type="scientific">Candidatus Erwinia haradaeae</name>
    <dbReference type="NCBI Taxonomy" id="1922217"/>
    <lineage>
        <taxon>Bacteria</taxon>
        <taxon>Pseudomonadati</taxon>
        <taxon>Pseudomonadota</taxon>
        <taxon>Gammaproteobacteria</taxon>
        <taxon>Enterobacterales</taxon>
        <taxon>Erwiniaceae</taxon>
        <taxon>Erwinia</taxon>
    </lineage>
</organism>
<keyword evidence="4 5" id="KW-0472">Membrane</keyword>
<dbReference type="RefSeq" id="WP_157988400.1">
    <property type="nucleotide sequence ID" value="NZ_LR217715.1"/>
</dbReference>
<dbReference type="EMBL" id="LR217715">
    <property type="protein sequence ID" value="VFP82996.1"/>
    <property type="molecule type" value="Genomic_DNA"/>
</dbReference>
<feature type="transmembrane region" description="Helical" evidence="5">
    <location>
        <begin position="32"/>
        <end position="54"/>
    </location>
</feature>
<accession>A0A451D9M7</accession>